<dbReference type="InterPro" id="IPR010131">
    <property type="entry name" value="MdtP/NodT-like"/>
</dbReference>
<comment type="caution">
    <text evidence="4">The sequence shown here is derived from an EMBL/GenBank/DDBJ whole genome shotgun (WGS) entry which is preliminary data.</text>
</comment>
<comment type="subcellular location">
    <subcellularLocation>
        <location evidence="2">Cell membrane</location>
        <topology evidence="2">Lipid-anchor</topology>
    </subcellularLocation>
</comment>
<feature type="region of interest" description="Disordered" evidence="3">
    <location>
        <begin position="140"/>
        <end position="161"/>
    </location>
</feature>
<evidence type="ECO:0000313" key="5">
    <source>
        <dbReference type="Proteomes" id="UP000231501"/>
    </source>
</evidence>
<keyword evidence="2" id="KW-1134">Transmembrane beta strand</keyword>
<dbReference type="NCBIfam" id="TIGR01845">
    <property type="entry name" value="outer_NodT"/>
    <property type="match status" value="1"/>
</dbReference>
<comment type="similarity">
    <text evidence="1 2">Belongs to the outer membrane factor (OMF) (TC 1.B.17) family.</text>
</comment>
<protein>
    <submittedName>
        <fullName evidence="4">RND transporter</fullName>
    </submittedName>
</protein>
<evidence type="ECO:0000256" key="3">
    <source>
        <dbReference type="SAM" id="MobiDB-lite"/>
    </source>
</evidence>
<keyword evidence="2" id="KW-0449">Lipoprotein</keyword>
<keyword evidence="2" id="KW-0564">Palmitate</keyword>
<dbReference type="OrthoDB" id="9770517at2"/>
<dbReference type="EMBL" id="PEOG01000046">
    <property type="protein sequence ID" value="PIM52084.1"/>
    <property type="molecule type" value="Genomic_DNA"/>
</dbReference>
<dbReference type="PANTHER" id="PTHR30203:SF33">
    <property type="entry name" value="BLR4455 PROTEIN"/>
    <property type="match status" value="1"/>
</dbReference>
<name>A0A2G9C8W8_9BURK</name>
<dbReference type="PANTHER" id="PTHR30203">
    <property type="entry name" value="OUTER MEMBRANE CATION EFFLUX PROTEIN"/>
    <property type="match status" value="1"/>
</dbReference>
<proteinExistence type="inferred from homology"/>
<keyword evidence="2" id="KW-0812">Transmembrane</keyword>
<feature type="region of interest" description="Disordered" evidence="3">
    <location>
        <begin position="1"/>
        <end position="26"/>
    </location>
</feature>
<keyword evidence="5" id="KW-1185">Reference proteome</keyword>
<accession>A0A2G9C8W8</accession>
<evidence type="ECO:0000313" key="4">
    <source>
        <dbReference type="EMBL" id="PIM52084.1"/>
    </source>
</evidence>
<dbReference type="Gene3D" id="2.20.200.10">
    <property type="entry name" value="Outer membrane efflux proteins (OEP)"/>
    <property type="match status" value="1"/>
</dbReference>
<dbReference type="SUPFAM" id="SSF56954">
    <property type="entry name" value="Outer membrane efflux proteins (OEP)"/>
    <property type="match status" value="1"/>
</dbReference>
<evidence type="ECO:0000256" key="1">
    <source>
        <dbReference type="ARBA" id="ARBA00007613"/>
    </source>
</evidence>
<gene>
    <name evidence="4" type="ORF">CS062_16485</name>
</gene>
<dbReference type="GO" id="GO:0005886">
    <property type="term" value="C:plasma membrane"/>
    <property type="evidence" value="ECO:0007669"/>
    <property type="project" value="UniProtKB-SubCell"/>
</dbReference>
<dbReference type="Gene3D" id="1.20.1600.10">
    <property type="entry name" value="Outer membrane efflux proteins (OEP)"/>
    <property type="match status" value="1"/>
</dbReference>
<dbReference type="InterPro" id="IPR003423">
    <property type="entry name" value="OMP_efflux"/>
</dbReference>
<dbReference type="AlphaFoldDB" id="A0A2G9C8W8"/>
<organism evidence="4 5">
    <name type="scientific">Roseateles chitinivorans</name>
    <dbReference type="NCBI Taxonomy" id="2917965"/>
    <lineage>
        <taxon>Bacteria</taxon>
        <taxon>Pseudomonadati</taxon>
        <taxon>Pseudomonadota</taxon>
        <taxon>Betaproteobacteria</taxon>
        <taxon>Burkholderiales</taxon>
        <taxon>Sphaerotilaceae</taxon>
        <taxon>Roseateles</taxon>
    </lineage>
</organism>
<dbReference type="Proteomes" id="UP000231501">
    <property type="component" value="Unassembled WGS sequence"/>
</dbReference>
<evidence type="ECO:0000256" key="2">
    <source>
        <dbReference type="RuleBase" id="RU362097"/>
    </source>
</evidence>
<dbReference type="GO" id="GO:0015562">
    <property type="term" value="F:efflux transmembrane transporter activity"/>
    <property type="evidence" value="ECO:0007669"/>
    <property type="project" value="InterPro"/>
</dbReference>
<reference evidence="4 5" key="1">
    <citation type="submission" date="2017-11" db="EMBL/GenBank/DDBJ databases">
        <title>Draft genome sequence of Mitsuaria sp. HWN-4.</title>
        <authorList>
            <person name="Gundlapally S.R."/>
        </authorList>
    </citation>
    <scope>NUCLEOTIDE SEQUENCE [LARGE SCALE GENOMIC DNA]</scope>
    <source>
        <strain evidence="4 5">HWN-4</strain>
    </source>
</reference>
<dbReference type="Pfam" id="PF02321">
    <property type="entry name" value="OEP"/>
    <property type="match status" value="2"/>
</dbReference>
<keyword evidence="2" id="KW-0472">Membrane</keyword>
<sequence>MTTSLSLSPATPPLPHERATGQRASGHRLTAAAGAALLALTMLMSGCAVTRVDPPAPLQAPAQYKEDALWKQARPASAEPVPEQWWTLFDDAVLNDLQHRLVIGNENLKAAVAQVAGARAALEASRSALFPTLSVGLSGTRSASPDGNVSNGTINRGPTNSVQASLTASWEPDLWGRLRLASEGAGATLQATADDLAAARLSAQATLAQTYFSLRTAEAQEALYDRSVQAYQRFLDLTQARYQSGVAARSDVLQAQTQLRSAQAQLLETRSTRAQLEHAIAVLLGLPPSALDLSKSAALPTPPEVPTMLPSQLLERRPDIAAAQRRVASAYAQIGVADAAYFPSLTLSGSGGYRGSTLSNLLSAPNLFWSLGPSLAQAIFDGGQRKLASAQARTSAEVATSTYRQTVLTALQEVEDNLILASHLREEARLQAEAVDAAQRNLALVTDQYRAGTVSFLEVTTAQNSAFTAEASLLSVRNRQLAAVSLLLKNVAGKWAPA</sequence>